<gene>
    <name evidence="1" type="ORF">O181_076054</name>
</gene>
<proteinExistence type="predicted"/>
<evidence type="ECO:0000313" key="2">
    <source>
        <dbReference type="Proteomes" id="UP000765509"/>
    </source>
</evidence>
<dbReference type="Proteomes" id="UP000765509">
    <property type="component" value="Unassembled WGS sequence"/>
</dbReference>
<sequence length="105" mass="11986">MTSRKWGHNSIIPPLKASKVRIQDPFEAEFITQDLPCNFREARILMVLDPLNGSPAKLVVEASNSPHSPWTTAYAPRPMDHRLWCTVHGPWTIGHQKQRKHQKGP</sequence>
<keyword evidence="2" id="KW-1185">Reference proteome</keyword>
<comment type="caution">
    <text evidence="1">The sequence shown here is derived from an EMBL/GenBank/DDBJ whole genome shotgun (WGS) entry which is preliminary data.</text>
</comment>
<accession>A0A9Q3FBR6</accession>
<dbReference type="EMBL" id="AVOT02041072">
    <property type="protein sequence ID" value="MBW0536339.1"/>
    <property type="molecule type" value="Genomic_DNA"/>
</dbReference>
<dbReference type="AlphaFoldDB" id="A0A9Q3FBR6"/>
<protein>
    <submittedName>
        <fullName evidence="1">Uncharacterized protein</fullName>
    </submittedName>
</protein>
<evidence type="ECO:0000313" key="1">
    <source>
        <dbReference type="EMBL" id="MBW0536339.1"/>
    </source>
</evidence>
<reference evidence="1" key="1">
    <citation type="submission" date="2021-03" db="EMBL/GenBank/DDBJ databases">
        <title>Draft genome sequence of rust myrtle Austropuccinia psidii MF-1, a brazilian biotype.</title>
        <authorList>
            <person name="Quecine M.C."/>
            <person name="Pachon D.M.R."/>
            <person name="Bonatelli M.L."/>
            <person name="Correr F.H."/>
            <person name="Franceschini L.M."/>
            <person name="Leite T.F."/>
            <person name="Margarido G.R.A."/>
            <person name="Almeida C.A."/>
            <person name="Ferrarezi J.A."/>
            <person name="Labate C.A."/>
        </authorList>
    </citation>
    <scope>NUCLEOTIDE SEQUENCE</scope>
    <source>
        <strain evidence="1">MF-1</strain>
    </source>
</reference>
<name>A0A9Q3FBR6_9BASI</name>
<organism evidence="1 2">
    <name type="scientific">Austropuccinia psidii MF-1</name>
    <dbReference type="NCBI Taxonomy" id="1389203"/>
    <lineage>
        <taxon>Eukaryota</taxon>
        <taxon>Fungi</taxon>
        <taxon>Dikarya</taxon>
        <taxon>Basidiomycota</taxon>
        <taxon>Pucciniomycotina</taxon>
        <taxon>Pucciniomycetes</taxon>
        <taxon>Pucciniales</taxon>
        <taxon>Sphaerophragmiaceae</taxon>
        <taxon>Austropuccinia</taxon>
    </lineage>
</organism>